<keyword evidence="3" id="KW-1185">Reference proteome</keyword>
<proteinExistence type="predicted"/>
<dbReference type="VEuPathDB" id="FungiDB:BO78DRAFT_193172"/>
<dbReference type="AlphaFoldDB" id="A0A319E2F6"/>
<accession>A0A319E2F6</accession>
<reference evidence="2 3" key="1">
    <citation type="submission" date="2018-02" db="EMBL/GenBank/DDBJ databases">
        <title>The genomes of Aspergillus section Nigri reveals drivers in fungal speciation.</title>
        <authorList>
            <consortium name="DOE Joint Genome Institute"/>
            <person name="Vesth T.C."/>
            <person name="Nybo J."/>
            <person name="Theobald S."/>
            <person name="Brandl J."/>
            <person name="Frisvad J.C."/>
            <person name="Nielsen K.F."/>
            <person name="Lyhne E.K."/>
            <person name="Kogle M.E."/>
            <person name="Kuo A."/>
            <person name="Riley R."/>
            <person name="Clum A."/>
            <person name="Nolan M."/>
            <person name="Lipzen A."/>
            <person name="Salamov A."/>
            <person name="Henrissat B."/>
            <person name="Wiebenga A."/>
            <person name="De vries R.P."/>
            <person name="Grigoriev I.V."/>
            <person name="Mortensen U.H."/>
            <person name="Andersen M.R."/>
            <person name="Baker S.E."/>
        </authorList>
    </citation>
    <scope>NUCLEOTIDE SEQUENCE [LARGE SCALE GENOMIC DNA]</scope>
    <source>
        <strain evidence="2 3">CBS 121057</strain>
    </source>
</reference>
<organism evidence="2 3">
    <name type="scientific">Aspergillus sclerotiicarbonarius (strain CBS 121057 / IBT 28362)</name>
    <dbReference type="NCBI Taxonomy" id="1448318"/>
    <lineage>
        <taxon>Eukaryota</taxon>
        <taxon>Fungi</taxon>
        <taxon>Dikarya</taxon>
        <taxon>Ascomycota</taxon>
        <taxon>Pezizomycotina</taxon>
        <taxon>Eurotiomycetes</taxon>
        <taxon>Eurotiomycetidae</taxon>
        <taxon>Eurotiales</taxon>
        <taxon>Aspergillaceae</taxon>
        <taxon>Aspergillus</taxon>
        <taxon>Aspergillus subgen. Circumdati</taxon>
    </lineage>
</organism>
<evidence type="ECO:0000313" key="3">
    <source>
        <dbReference type="Proteomes" id="UP000248423"/>
    </source>
</evidence>
<feature type="region of interest" description="Disordered" evidence="1">
    <location>
        <begin position="1"/>
        <end position="21"/>
    </location>
</feature>
<name>A0A319E2F6_ASPSB</name>
<dbReference type="EMBL" id="KZ826378">
    <property type="protein sequence ID" value="PYI03640.1"/>
    <property type="molecule type" value="Genomic_DNA"/>
</dbReference>
<evidence type="ECO:0000313" key="2">
    <source>
        <dbReference type="EMBL" id="PYI03640.1"/>
    </source>
</evidence>
<dbReference type="Proteomes" id="UP000248423">
    <property type="component" value="Unassembled WGS sequence"/>
</dbReference>
<sequence length="141" mass="15774">MCSSAPAWISRHAVTPPDTPRPIMRHHPIVLMQRPSAITTIVKDRGSVMLFFKLVFQLLQPPTRTTHRVMFLGKKRSSRLRTLGKRLHHCTRNPLGAYPVGSLPTMGPHPEPGSLDCLDAHFQGISQHEWPPTSGSWLGLC</sequence>
<protein>
    <submittedName>
        <fullName evidence="2">Uncharacterized protein</fullName>
    </submittedName>
</protein>
<dbReference type="OrthoDB" id="10604706at2759"/>
<gene>
    <name evidence="2" type="ORF">BO78DRAFT_193172</name>
</gene>
<evidence type="ECO:0000256" key="1">
    <source>
        <dbReference type="SAM" id="MobiDB-lite"/>
    </source>
</evidence>